<sequence>MDTLFILLQRLLPQHALSRLVGRLAAAQGPRWLKNRVISAFSRHYGVDLEEAQRPFPEAYESFNAFFTRALKPGARPLCSSGIACPADGAVSEIGDIDGQRILQAKGRSYSLDALLAGDRQRVEQFTGGSFATIYLSPKDYHRVHMPLDGQLQSSSYVPGDLFSVNGTTAAAIDGLFARNERHISYFDTPRGPMAMVLVGAMIVAGIETVWAGQVAPRPRRIEHWDHANTPEPVLLERGSEMGRFMLGSTVILLFPKGVVAWNEDCVPGASVRMGQQLSA</sequence>
<keyword evidence="6 12" id="KW-0472">Membrane</keyword>
<comment type="subunit">
    <text evidence="12">Heterodimer of a large membrane-associated beta subunit and a small pyruvoyl-containing alpha subunit.</text>
</comment>
<accession>A0ABZ0I1X6</accession>
<evidence type="ECO:0000256" key="8">
    <source>
        <dbReference type="ARBA" id="ARBA00023209"/>
    </source>
</evidence>
<evidence type="ECO:0000256" key="12">
    <source>
        <dbReference type="HAMAP-Rule" id="MF_00662"/>
    </source>
</evidence>
<comment type="catalytic activity">
    <reaction evidence="12">
        <text>a 1,2-diacyl-sn-glycero-3-phospho-L-serine + H(+) = a 1,2-diacyl-sn-glycero-3-phosphoethanolamine + CO2</text>
        <dbReference type="Rhea" id="RHEA:20828"/>
        <dbReference type="ChEBI" id="CHEBI:15378"/>
        <dbReference type="ChEBI" id="CHEBI:16526"/>
        <dbReference type="ChEBI" id="CHEBI:57262"/>
        <dbReference type="ChEBI" id="CHEBI:64612"/>
        <dbReference type="EC" id="4.1.1.65"/>
    </reaction>
</comment>
<evidence type="ECO:0000256" key="3">
    <source>
        <dbReference type="ARBA" id="ARBA00022516"/>
    </source>
</evidence>
<gene>
    <name evidence="13" type="primary">asd</name>
    <name evidence="12" type="synonym">psd</name>
    <name evidence="13" type="ORF">R0135_14925</name>
</gene>
<feature type="active site" description="Charge relay system; for autoendoproteolytic cleavage activity" evidence="12">
    <location>
        <position position="88"/>
    </location>
</feature>
<organism evidence="13 14">
    <name type="scientific">Congregibacter variabilis</name>
    <dbReference type="NCBI Taxonomy" id="3081200"/>
    <lineage>
        <taxon>Bacteria</taxon>
        <taxon>Pseudomonadati</taxon>
        <taxon>Pseudomonadota</taxon>
        <taxon>Gammaproteobacteria</taxon>
        <taxon>Cellvibrionales</taxon>
        <taxon>Halieaceae</taxon>
        <taxon>Congregibacter</taxon>
    </lineage>
</organism>
<evidence type="ECO:0000256" key="4">
    <source>
        <dbReference type="ARBA" id="ARBA00022793"/>
    </source>
</evidence>
<feature type="active site" description="Charge relay system; for autoendoproteolytic cleavage activity" evidence="12">
    <location>
        <position position="249"/>
    </location>
</feature>
<evidence type="ECO:0000256" key="10">
    <source>
        <dbReference type="ARBA" id="ARBA00023264"/>
    </source>
</evidence>
<keyword evidence="10 12" id="KW-1208">Phospholipid metabolism</keyword>
<evidence type="ECO:0000256" key="2">
    <source>
        <dbReference type="ARBA" id="ARBA00022475"/>
    </source>
</evidence>
<feature type="chain" id="PRO_5044933487" description="Phosphatidylserine decarboxylase alpha chain" evidence="12">
    <location>
        <begin position="249"/>
        <end position="280"/>
    </location>
</feature>
<keyword evidence="11 12" id="KW-0670">Pyruvate</keyword>
<comment type="subcellular location">
    <subcellularLocation>
        <location evidence="12">Cell membrane</location>
        <topology evidence="12">Peripheral membrane protein</topology>
    </subcellularLocation>
</comment>
<keyword evidence="9 12" id="KW-0456">Lyase</keyword>
<dbReference type="InterPro" id="IPR033177">
    <property type="entry name" value="PSD-B"/>
</dbReference>
<comment type="cofactor">
    <cofactor evidence="12">
        <name>pyruvate</name>
        <dbReference type="ChEBI" id="CHEBI:15361"/>
    </cofactor>
    <text evidence="12">Binds 1 pyruvoyl group covalently per subunit.</text>
</comment>
<keyword evidence="2 12" id="KW-1003">Cell membrane</keyword>
<dbReference type="Proteomes" id="UP001626537">
    <property type="component" value="Chromosome"/>
</dbReference>
<keyword evidence="3 12" id="KW-0444">Lipid biosynthesis</keyword>
<feature type="modified residue" description="Pyruvic acid (Ser); by autocatalysis" evidence="12">
    <location>
        <position position="249"/>
    </location>
</feature>
<comment type="pathway">
    <text evidence="12">Phospholipid metabolism; phosphatidylethanolamine biosynthesis; phosphatidylethanolamine from CDP-diacylglycerol: step 2/2.</text>
</comment>
<comment type="PTM">
    <text evidence="12">Is synthesized initially as an inactive proenzyme. Formation of the active enzyme involves a self-maturation process in which the active site pyruvoyl group is generated from an internal serine residue via an autocatalytic post-translational modification. Two non-identical subunits are generated from the proenzyme in this reaction, and the pyruvate is formed at the N-terminus of the alpha chain, which is derived from the carboxyl end of the proenzyme. The autoendoproteolytic cleavage occurs by a canonical serine protease mechanism, in which the side chain hydroxyl group of the serine supplies its oxygen atom to form the C-terminus of the beta chain, while the remainder of the serine residue undergoes an oxidative deamination to produce ammonia and the pyruvoyl prosthetic group on the alpha chain. During this reaction, the Ser that is part of the protease active site of the proenzyme becomes the pyruvoyl prosthetic group, which constitutes an essential element of the active site of the mature decarboxylase.</text>
</comment>
<dbReference type="PANTHER" id="PTHR10067:SF6">
    <property type="entry name" value="PHOSPHATIDYLSERINE DECARBOXYLASE PROENZYME, MITOCHONDRIAL"/>
    <property type="match status" value="1"/>
</dbReference>
<feature type="active site" description="Charge relay system; for autoendoproteolytic cleavage activity" evidence="12">
    <location>
        <position position="145"/>
    </location>
</feature>
<feature type="chain" id="PRO_5044933488" description="Phosphatidylserine decarboxylase beta chain" evidence="12">
    <location>
        <begin position="1"/>
        <end position="248"/>
    </location>
</feature>
<dbReference type="GO" id="GO:0004609">
    <property type="term" value="F:phosphatidylserine decarboxylase activity"/>
    <property type="evidence" value="ECO:0007669"/>
    <property type="project" value="UniProtKB-EC"/>
</dbReference>
<dbReference type="InterPro" id="IPR033178">
    <property type="entry name" value="PSD_type1_pro"/>
</dbReference>
<evidence type="ECO:0000256" key="6">
    <source>
        <dbReference type="ARBA" id="ARBA00023136"/>
    </source>
</evidence>
<proteinExistence type="inferred from homology"/>
<dbReference type="NCBIfam" id="TIGR00163">
    <property type="entry name" value="PS_decarb"/>
    <property type="match status" value="1"/>
</dbReference>
<evidence type="ECO:0000313" key="14">
    <source>
        <dbReference type="Proteomes" id="UP001626537"/>
    </source>
</evidence>
<protein>
    <recommendedName>
        <fullName evidence="12">Phosphatidylserine decarboxylase proenzyme</fullName>
        <ecNumber evidence="12">4.1.1.65</ecNumber>
    </recommendedName>
    <component>
        <recommendedName>
            <fullName evidence="12">Phosphatidylserine decarboxylase alpha chain</fullName>
        </recommendedName>
    </component>
    <component>
        <recommendedName>
            <fullName evidence="12">Phosphatidylserine decarboxylase beta chain</fullName>
        </recommendedName>
    </component>
</protein>
<comment type="similarity">
    <text evidence="12">Belongs to the phosphatidylserine decarboxylase family. PSD-B subfamily. Prokaryotic type I sub-subfamily.</text>
</comment>
<evidence type="ECO:0000256" key="1">
    <source>
        <dbReference type="ARBA" id="ARBA00005189"/>
    </source>
</evidence>
<dbReference type="InterPro" id="IPR003817">
    <property type="entry name" value="PS_Dcarbxylase"/>
</dbReference>
<evidence type="ECO:0000256" key="11">
    <source>
        <dbReference type="ARBA" id="ARBA00023317"/>
    </source>
</evidence>
<keyword evidence="5 12" id="KW-0443">Lipid metabolism</keyword>
<comment type="pathway">
    <text evidence="1">Lipid metabolism.</text>
</comment>
<evidence type="ECO:0000256" key="5">
    <source>
        <dbReference type="ARBA" id="ARBA00023098"/>
    </source>
</evidence>
<evidence type="ECO:0000313" key="13">
    <source>
        <dbReference type="EMBL" id="WOJ93062.1"/>
    </source>
</evidence>
<keyword evidence="14" id="KW-1185">Reference proteome</keyword>
<dbReference type="PANTHER" id="PTHR10067">
    <property type="entry name" value="PHOSPHATIDYLSERINE DECARBOXYLASE"/>
    <property type="match status" value="1"/>
</dbReference>
<evidence type="ECO:0000256" key="7">
    <source>
        <dbReference type="ARBA" id="ARBA00023145"/>
    </source>
</evidence>
<dbReference type="EC" id="4.1.1.65" evidence="12"/>
<dbReference type="HAMAP" id="MF_00662">
    <property type="entry name" value="PS_decarb_PSD_B_type1"/>
    <property type="match status" value="1"/>
</dbReference>
<keyword evidence="4 12" id="KW-0210">Decarboxylase</keyword>
<dbReference type="RefSeq" id="WP_407347723.1">
    <property type="nucleotide sequence ID" value="NZ_CP136864.1"/>
</dbReference>
<dbReference type="Pfam" id="PF02666">
    <property type="entry name" value="PS_Dcarbxylase"/>
    <property type="match status" value="1"/>
</dbReference>
<comment type="function">
    <text evidence="12">Catalyzes the formation of phosphatidylethanolamine (PtdEtn) from phosphatidylserine (PtdSer).</text>
</comment>
<keyword evidence="7 12" id="KW-0865">Zymogen</keyword>
<feature type="active site" description="Schiff-base intermediate with substrate; via pyruvic acid; for decarboxylase activity" evidence="12">
    <location>
        <position position="249"/>
    </location>
</feature>
<feature type="site" description="Cleavage (non-hydrolytic); by autocatalysis" evidence="12">
    <location>
        <begin position="248"/>
        <end position="249"/>
    </location>
</feature>
<name>A0ABZ0I1X6_9GAMM</name>
<dbReference type="EMBL" id="CP136864">
    <property type="protein sequence ID" value="WOJ93062.1"/>
    <property type="molecule type" value="Genomic_DNA"/>
</dbReference>
<keyword evidence="8 12" id="KW-0594">Phospholipid biosynthesis</keyword>
<evidence type="ECO:0000256" key="9">
    <source>
        <dbReference type="ARBA" id="ARBA00023239"/>
    </source>
</evidence>
<reference evidence="13 14" key="1">
    <citation type="submission" date="2023-10" db="EMBL/GenBank/DDBJ databases">
        <title>Two novel species belonging to the OM43/NOR5 clade.</title>
        <authorList>
            <person name="Park M."/>
        </authorList>
    </citation>
    <scope>NUCLEOTIDE SEQUENCE [LARGE SCALE GENOMIC DNA]</scope>
    <source>
        <strain evidence="13 14">IMCC43200</strain>
    </source>
</reference>